<feature type="domain" description="Inward rectifier potassium channel C-terminal" evidence="16">
    <location>
        <begin position="331"/>
        <end position="498"/>
    </location>
</feature>
<evidence type="ECO:0000256" key="4">
    <source>
        <dbReference type="ARBA" id="ARBA00022692"/>
    </source>
</evidence>
<evidence type="ECO:0000259" key="15">
    <source>
        <dbReference type="Pfam" id="PF01007"/>
    </source>
</evidence>
<proteinExistence type="inferred from homology"/>
<feature type="region of interest" description="Disordered" evidence="13">
    <location>
        <begin position="97"/>
        <end position="120"/>
    </location>
</feature>
<dbReference type="Pfam" id="PF01007">
    <property type="entry name" value="IRK"/>
    <property type="match status" value="2"/>
</dbReference>
<keyword evidence="8 12" id="KW-0406">Ion transport</keyword>
<feature type="compositionally biased region" description="Basic and acidic residues" evidence="13">
    <location>
        <begin position="30"/>
        <end position="40"/>
    </location>
</feature>
<dbReference type="InterPro" id="IPR016449">
    <property type="entry name" value="K_chnl_inward-rec_Kir"/>
</dbReference>
<dbReference type="Gene3D" id="1.10.287.70">
    <property type="match status" value="1"/>
</dbReference>
<evidence type="ECO:0000256" key="6">
    <source>
        <dbReference type="ARBA" id="ARBA00022958"/>
    </source>
</evidence>
<keyword evidence="10 12" id="KW-0407">Ion channel</keyword>
<evidence type="ECO:0000313" key="17">
    <source>
        <dbReference type="EMBL" id="CAG5089490.1"/>
    </source>
</evidence>
<keyword evidence="18" id="KW-1185">Reference proteome</keyword>
<evidence type="ECO:0000256" key="8">
    <source>
        <dbReference type="ARBA" id="ARBA00023065"/>
    </source>
</evidence>
<keyword evidence="5 12" id="KW-0851">Voltage-gated channel</keyword>
<evidence type="ECO:0000256" key="12">
    <source>
        <dbReference type="RuleBase" id="RU003822"/>
    </source>
</evidence>
<dbReference type="InterPro" id="IPR040445">
    <property type="entry name" value="Kir_TM"/>
</dbReference>
<reference evidence="17 18" key="1">
    <citation type="submission" date="2021-04" db="EMBL/GenBank/DDBJ databases">
        <authorList>
            <person name="Bliznina A."/>
        </authorList>
    </citation>
    <scope>NUCLEOTIDE SEQUENCE [LARGE SCALE GENOMIC DNA]</scope>
</reference>
<comment type="catalytic activity">
    <reaction evidence="11">
        <text>K(+)(in) = K(+)(out)</text>
        <dbReference type="Rhea" id="RHEA:29463"/>
        <dbReference type="ChEBI" id="CHEBI:29103"/>
    </reaction>
</comment>
<keyword evidence="9 14" id="KW-0472">Membrane</keyword>
<feature type="domain" description="Potassium channel inwardly rectifying transmembrane" evidence="15">
    <location>
        <begin position="254"/>
        <end position="324"/>
    </location>
</feature>
<feature type="region of interest" description="Disordered" evidence="13">
    <location>
        <begin position="1"/>
        <end position="54"/>
    </location>
</feature>
<evidence type="ECO:0000256" key="13">
    <source>
        <dbReference type="SAM" id="MobiDB-lite"/>
    </source>
</evidence>
<evidence type="ECO:0000259" key="16">
    <source>
        <dbReference type="Pfam" id="PF17655"/>
    </source>
</evidence>
<evidence type="ECO:0000256" key="1">
    <source>
        <dbReference type="ARBA" id="ARBA00004141"/>
    </source>
</evidence>
<evidence type="ECO:0000256" key="9">
    <source>
        <dbReference type="ARBA" id="ARBA00023136"/>
    </source>
</evidence>
<dbReference type="Gene3D" id="2.60.40.1400">
    <property type="entry name" value="G protein-activated inward rectifier potassium channel 1"/>
    <property type="match status" value="1"/>
</dbReference>
<feature type="transmembrane region" description="Helical" evidence="14">
    <location>
        <begin position="153"/>
        <end position="178"/>
    </location>
</feature>
<protein>
    <submittedName>
        <fullName evidence="17">Oidioi.mRNA.OKI2018_I69.PAR.g12234.t1.cds</fullName>
    </submittedName>
</protein>
<evidence type="ECO:0000256" key="3">
    <source>
        <dbReference type="ARBA" id="ARBA00022538"/>
    </source>
</evidence>
<dbReference type="PANTHER" id="PTHR11767:SF111">
    <property type="entry name" value="INWARD RECTIFIER POTASSIUM CHANNEL 2-LIKE"/>
    <property type="match status" value="1"/>
</dbReference>
<accession>A0ABN7S405</accession>
<name>A0ABN7S405_OIKDI</name>
<dbReference type="SUPFAM" id="SSF81324">
    <property type="entry name" value="Voltage-gated potassium channels"/>
    <property type="match status" value="1"/>
</dbReference>
<dbReference type="Proteomes" id="UP001158576">
    <property type="component" value="Chromosome PAR"/>
</dbReference>
<evidence type="ECO:0000256" key="7">
    <source>
        <dbReference type="ARBA" id="ARBA00022989"/>
    </source>
</evidence>
<dbReference type="InterPro" id="IPR013518">
    <property type="entry name" value="K_chnl_inward-rec_Kir_cyto"/>
</dbReference>
<dbReference type="Pfam" id="PF17655">
    <property type="entry name" value="IRK_C"/>
    <property type="match status" value="1"/>
</dbReference>
<feature type="compositionally biased region" description="Polar residues" evidence="13">
    <location>
        <begin position="13"/>
        <end position="28"/>
    </location>
</feature>
<comment type="similarity">
    <text evidence="12">Belongs to the inward rectifier-type potassium channel (TC 1.A.2.1) family.</text>
</comment>
<evidence type="ECO:0000313" key="18">
    <source>
        <dbReference type="Proteomes" id="UP001158576"/>
    </source>
</evidence>
<evidence type="ECO:0000256" key="2">
    <source>
        <dbReference type="ARBA" id="ARBA00022448"/>
    </source>
</evidence>
<keyword evidence="2 12" id="KW-0813">Transport</keyword>
<dbReference type="InterPro" id="IPR014756">
    <property type="entry name" value="Ig_E-set"/>
</dbReference>
<evidence type="ECO:0000256" key="11">
    <source>
        <dbReference type="ARBA" id="ARBA00034430"/>
    </source>
</evidence>
<keyword evidence="6 12" id="KW-0630">Potassium</keyword>
<dbReference type="InterPro" id="IPR041647">
    <property type="entry name" value="IRK_C"/>
</dbReference>
<sequence>MGKRTSRLIETINAVSRKSTNTAVQNSSENENKKEKNDTKVKKKKKMNEQKKKSACVGLPNNAFRNEMATLLYAQFNSELEFGSSIPGTKCRINPPPYNRRASHANVGKGKPERPKVPRFMRKNGHCNIRQAAQDKREKYMSDLFTTFVDLDWMYSIALFIGFYAIIWVIFSFLYWVVAFIRGDLAYWQAQQLFMDNFVKLAKANETDKINFMQVARDRRIASIVMNSMSVAGVFNGKYEKYRNILRSLIYYPSQAHKPCFQHVHSYATAFLFFIETETTVGYGKRAITDNCPEAILLLVFQCLLGTLVDAVLVGCIFIKISKPKNRTDTLIFSEKAVIAQRDGKFGFMFRVGNLRNSLIVQCKIRAKFVRSRHTEEGEFIALDQTDINIGFDTGADKLFLVTPLIVFHEINEKSPFWDLSEADIYNEPFEIIVILEGTVESTGMICQARTSYLNREIQWGYRFMPMLFLDRHHFSADHSMFHSTYEVRMPVYSAKQVFNQSGEKEGDQRKSGNRKTGRMAIGCDSASCNSGATIPTQEI</sequence>
<keyword evidence="7 14" id="KW-1133">Transmembrane helix</keyword>
<feature type="domain" description="Potassium channel inwardly rectifying transmembrane" evidence="15">
    <location>
        <begin position="121"/>
        <end position="187"/>
    </location>
</feature>
<keyword evidence="3 12" id="KW-0633">Potassium transport</keyword>
<dbReference type="PANTHER" id="PTHR11767">
    <property type="entry name" value="INWARD RECTIFIER POTASSIUM CHANNEL"/>
    <property type="match status" value="1"/>
</dbReference>
<keyword evidence="4 12" id="KW-0812">Transmembrane</keyword>
<evidence type="ECO:0000256" key="14">
    <source>
        <dbReference type="SAM" id="Phobius"/>
    </source>
</evidence>
<evidence type="ECO:0000256" key="10">
    <source>
        <dbReference type="ARBA" id="ARBA00023303"/>
    </source>
</evidence>
<organism evidence="17 18">
    <name type="scientific">Oikopleura dioica</name>
    <name type="common">Tunicate</name>
    <dbReference type="NCBI Taxonomy" id="34765"/>
    <lineage>
        <taxon>Eukaryota</taxon>
        <taxon>Metazoa</taxon>
        <taxon>Chordata</taxon>
        <taxon>Tunicata</taxon>
        <taxon>Appendicularia</taxon>
        <taxon>Copelata</taxon>
        <taxon>Oikopleuridae</taxon>
        <taxon>Oikopleura</taxon>
    </lineage>
</organism>
<gene>
    <name evidence="17" type="ORF">OKIOD_LOCUS3792</name>
</gene>
<dbReference type="EMBL" id="OU015568">
    <property type="protein sequence ID" value="CAG5089490.1"/>
    <property type="molecule type" value="Genomic_DNA"/>
</dbReference>
<feature type="transmembrane region" description="Helical" evidence="14">
    <location>
        <begin position="295"/>
        <end position="319"/>
    </location>
</feature>
<dbReference type="SUPFAM" id="SSF81296">
    <property type="entry name" value="E set domains"/>
    <property type="match status" value="1"/>
</dbReference>
<evidence type="ECO:0000256" key="5">
    <source>
        <dbReference type="ARBA" id="ARBA00022882"/>
    </source>
</evidence>
<comment type="subcellular location">
    <subcellularLocation>
        <location evidence="1 12">Membrane</location>
        <topology evidence="1 12">Multi-pass membrane protein</topology>
    </subcellularLocation>
</comment>